<accession>A0A2S0WIZ3</accession>
<evidence type="ECO:0000256" key="1">
    <source>
        <dbReference type="ARBA" id="ARBA00022723"/>
    </source>
</evidence>
<keyword evidence="3" id="KW-1185">Reference proteome</keyword>
<keyword evidence="1" id="KW-0479">Metal-binding</keyword>
<accession>A0A5F2EQT9</accession>
<organism evidence="2 3">
    <name type="scientific">Aeromicrobium chenweiae</name>
    <dbReference type="NCBI Taxonomy" id="2079793"/>
    <lineage>
        <taxon>Bacteria</taxon>
        <taxon>Bacillati</taxon>
        <taxon>Actinomycetota</taxon>
        <taxon>Actinomycetes</taxon>
        <taxon>Propionibacteriales</taxon>
        <taxon>Nocardioidaceae</taxon>
        <taxon>Aeromicrobium</taxon>
    </lineage>
</organism>
<gene>
    <name evidence="2" type="ORF">C3E78_02975</name>
</gene>
<dbReference type="InterPro" id="IPR051785">
    <property type="entry name" value="MMCE/EMCE_epimerase"/>
</dbReference>
<dbReference type="GO" id="GO:0046872">
    <property type="term" value="F:metal ion binding"/>
    <property type="evidence" value="ECO:0007669"/>
    <property type="project" value="UniProtKB-KW"/>
</dbReference>
<proteinExistence type="predicted"/>
<sequence length="169" mass="18698">MTVEEGADQRPWLDHIGFAVPDIGPAAELVMSALGGEFQRGGDNHDYGFRTAQFHLRGEVKLELLQPVDPGSDLQRFLDERGPGVHHVTFLTDDVVGLERDLTSCGYRTTGTKLDDPNWRETYLGPSQGLGTVLQFADTVLDWHTPWPGIELADVMAGALTWDGARLRR</sequence>
<dbReference type="Proteomes" id="UP000244384">
    <property type="component" value="Chromosome"/>
</dbReference>
<dbReference type="SUPFAM" id="SSF54593">
    <property type="entry name" value="Glyoxalase/Bleomycin resistance protein/Dihydroxybiphenyl dioxygenase"/>
    <property type="match status" value="1"/>
</dbReference>
<dbReference type="AlphaFoldDB" id="A0A2S0WIZ3"/>
<dbReference type="KEGG" id="aez:C3E78_02975"/>
<name>A0A2S0WIZ3_9ACTN</name>
<dbReference type="OrthoDB" id="4578369at2"/>
<dbReference type="Gene3D" id="3.10.180.10">
    <property type="entry name" value="2,3-Dihydroxybiphenyl 1,2-Dioxygenase, domain 1"/>
    <property type="match status" value="1"/>
</dbReference>
<dbReference type="PANTHER" id="PTHR43048">
    <property type="entry name" value="METHYLMALONYL-COA EPIMERASE"/>
    <property type="match status" value="1"/>
</dbReference>
<dbReference type="GO" id="GO:0004493">
    <property type="term" value="F:methylmalonyl-CoA epimerase activity"/>
    <property type="evidence" value="ECO:0007669"/>
    <property type="project" value="TreeGrafter"/>
</dbReference>
<evidence type="ECO:0000313" key="3">
    <source>
        <dbReference type="Proteomes" id="UP000244384"/>
    </source>
</evidence>
<dbReference type="GO" id="GO:0046491">
    <property type="term" value="P:L-methylmalonyl-CoA metabolic process"/>
    <property type="evidence" value="ECO:0007669"/>
    <property type="project" value="TreeGrafter"/>
</dbReference>
<dbReference type="InterPro" id="IPR037523">
    <property type="entry name" value="VOC_core"/>
</dbReference>
<dbReference type="InterPro" id="IPR029068">
    <property type="entry name" value="Glyas_Bleomycin-R_OHBP_Dase"/>
</dbReference>
<dbReference type="PROSITE" id="PS51819">
    <property type="entry name" value="VOC"/>
    <property type="match status" value="1"/>
</dbReference>
<dbReference type="EMBL" id="CP026952">
    <property type="protein sequence ID" value="AWB91267.1"/>
    <property type="molecule type" value="Genomic_DNA"/>
</dbReference>
<evidence type="ECO:0000313" key="2">
    <source>
        <dbReference type="EMBL" id="AWB91267.1"/>
    </source>
</evidence>
<dbReference type="RefSeq" id="WP_108576913.1">
    <property type="nucleotide sequence ID" value="NZ_CP026952.1"/>
</dbReference>
<protein>
    <submittedName>
        <fullName evidence="2">Glyoxalase</fullName>
    </submittedName>
</protein>
<reference evidence="3" key="1">
    <citation type="submission" date="2018-01" db="EMBL/GenBank/DDBJ databases">
        <authorList>
            <person name="Li J."/>
        </authorList>
    </citation>
    <scope>NUCLEOTIDE SEQUENCE [LARGE SCALE GENOMIC DNA]</scope>
    <source>
        <strain evidence="3">592</strain>
    </source>
</reference>
<dbReference type="PANTHER" id="PTHR43048:SF3">
    <property type="entry name" value="METHYLMALONYL-COA EPIMERASE, MITOCHONDRIAL"/>
    <property type="match status" value="1"/>
</dbReference>
<dbReference type="Pfam" id="PF13669">
    <property type="entry name" value="Glyoxalase_4"/>
    <property type="match status" value="1"/>
</dbReference>